<dbReference type="FunFam" id="1.10.472.80:FF:000001">
    <property type="entry name" value="TBC1 domain family member 22B"/>
    <property type="match status" value="1"/>
</dbReference>
<dbReference type="InterPro" id="IPR035969">
    <property type="entry name" value="Rab-GAP_TBC_sf"/>
</dbReference>
<sequence length="588" mass="66792">MSAKAQSAPINFQSPPQNHHHHHEEEQEHHHVVVDDGSLSVSTMEQRRKSGEGMQSSSSQPQHIRSFSNQGIGSTSPGNGDGLFSKISKYFKATPPTPIVQNESSSQYSPSLGNNSSSSAITSSNTISSNSNNNGILSNSIGNTNTADYYQQKQKQLQKKQKKKGPPKPGTMTKVIGASFPLEAISEQIGVFPTTSNEHDGGHSFSELSSSQTSSSKNGVFDPFADSELSRSSIGSDSASTPTSFVIRNSGNISNYLSDDEGVSESKIERFRQLLNTQEDIDVDGLRKLSWRGIPSSVRAMVWKLLLGYMSCNRERSEKIIARKRKEYLDYVAKYYNEEHLQKTEQETALQKQIHIDVLRTNPDLQLFQHPRIQNCLERILYIWSIRHPASGYVQGLNDLVTPFMSVFLYDMMKCDILSCDPDQIPEEILESMECDSFWCFTQFIDFIQDHYTFAQPGIQRMVNKLEEIIQKIDAPLFSHLQSNNLEFIQFAFRWMNCLLMREVSLKLIVKLFDAYIAEGDDFESLHVYVCAAFLKSWSEKLQKMEFTEMVLFLQHLPTRQWTFNEMDLLLSQAYMLKVLYDGNNHLN</sequence>
<dbReference type="OMA" id="MECDSFW"/>
<organism evidence="4 5">
    <name type="scientific">Naegleria fowleri</name>
    <name type="common">Brain eating amoeba</name>
    <dbReference type="NCBI Taxonomy" id="5763"/>
    <lineage>
        <taxon>Eukaryota</taxon>
        <taxon>Discoba</taxon>
        <taxon>Heterolobosea</taxon>
        <taxon>Tetramitia</taxon>
        <taxon>Eutetramitia</taxon>
        <taxon>Vahlkampfiidae</taxon>
        <taxon>Naegleria</taxon>
    </lineage>
</organism>
<proteinExistence type="predicted"/>
<feature type="region of interest" description="Disordered" evidence="2">
    <location>
        <begin position="151"/>
        <end position="174"/>
    </location>
</feature>
<dbReference type="GO" id="GO:0005096">
    <property type="term" value="F:GTPase activator activity"/>
    <property type="evidence" value="ECO:0007669"/>
    <property type="project" value="UniProtKB-KW"/>
</dbReference>
<feature type="compositionally biased region" description="Low complexity" evidence="2">
    <location>
        <begin position="104"/>
        <end position="134"/>
    </location>
</feature>
<dbReference type="VEuPathDB" id="AmoebaDB:NfTy_092970"/>
<name>A0A6A5BKA5_NAEFO</name>
<protein>
    <recommendedName>
        <fullName evidence="3">Rab-GAP TBC domain-containing protein</fullName>
    </recommendedName>
</protein>
<feature type="compositionally biased region" description="Basic and acidic residues" evidence="2">
    <location>
        <begin position="23"/>
        <end position="34"/>
    </location>
</feature>
<feature type="region of interest" description="Disordered" evidence="2">
    <location>
        <begin position="193"/>
        <end position="222"/>
    </location>
</feature>
<accession>A0A6A5BKA5</accession>
<dbReference type="OrthoDB" id="26371at2759"/>
<dbReference type="SUPFAM" id="SSF47923">
    <property type="entry name" value="Ypt/Rab-GAP domain of gyp1p"/>
    <property type="match status" value="2"/>
</dbReference>
<dbReference type="PANTHER" id="PTHR22957">
    <property type="entry name" value="TBC1 DOMAIN FAMILY MEMBER GTPASE-ACTIVATING PROTEIN"/>
    <property type="match status" value="1"/>
</dbReference>
<evidence type="ECO:0000256" key="2">
    <source>
        <dbReference type="SAM" id="MobiDB-lite"/>
    </source>
</evidence>
<dbReference type="PANTHER" id="PTHR22957:SF26">
    <property type="entry name" value="LD44506P"/>
    <property type="match status" value="1"/>
</dbReference>
<reference evidence="4 5" key="1">
    <citation type="journal article" date="2019" name="Sci. Rep.">
        <title>Nanopore sequencing improves the draft genome of the human pathogenic amoeba Naegleria fowleri.</title>
        <authorList>
            <person name="Liechti N."/>
            <person name="Schurch N."/>
            <person name="Bruggmann R."/>
            <person name="Wittwer M."/>
        </authorList>
    </citation>
    <scope>NUCLEOTIDE SEQUENCE [LARGE SCALE GENOMIC DNA]</scope>
    <source>
        <strain evidence="4 5">ATCC 30894</strain>
    </source>
</reference>
<feature type="compositionally biased region" description="Polar residues" evidence="2">
    <location>
        <begin position="1"/>
        <end position="17"/>
    </location>
</feature>
<keyword evidence="1" id="KW-0343">GTPase activation</keyword>
<dbReference type="VEuPathDB" id="AmoebaDB:NF0053920"/>
<evidence type="ECO:0000256" key="1">
    <source>
        <dbReference type="ARBA" id="ARBA00022468"/>
    </source>
</evidence>
<feature type="compositionally biased region" description="Low complexity" evidence="2">
    <location>
        <begin position="204"/>
        <end position="216"/>
    </location>
</feature>
<comment type="caution">
    <text evidence="4">The sequence shown here is derived from an EMBL/GenBank/DDBJ whole genome shotgun (WGS) entry which is preliminary data.</text>
</comment>
<dbReference type="SMART" id="SM00164">
    <property type="entry name" value="TBC"/>
    <property type="match status" value="1"/>
</dbReference>
<dbReference type="VEuPathDB" id="AmoebaDB:FDP41_008486"/>
<feature type="compositionally biased region" description="Polar residues" evidence="2">
    <location>
        <begin position="53"/>
        <end position="78"/>
    </location>
</feature>
<evidence type="ECO:0000259" key="3">
    <source>
        <dbReference type="PROSITE" id="PS50086"/>
    </source>
</evidence>
<evidence type="ECO:0000313" key="5">
    <source>
        <dbReference type="Proteomes" id="UP000444721"/>
    </source>
</evidence>
<dbReference type="FunFam" id="1.10.8.270:FF:000004">
    <property type="entry name" value="TBC1 domain family, member 22B"/>
    <property type="match status" value="1"/>
</dbReference>
<feature type="compositionally biased region" description="Basic residues" evidence="2">
    <location>
        <begin position="156"/>
        <end position="166"/>
    </location>
</feature>
<feature type="domain" description="Rab-GAP TBC" evidence="3">
    <location>
        <begin position="293"/>
        <end position="520"/>
    </location>
</feature>
<dbReference type="GO" id="GO:0071889">
    <property type="term" value="F:14-3-3 protein binding"/>
    <property type="evidence" value="ECO:0007669"/>
    <property type="project" value="UniProtKB-ARBA"/>
</dbReference>
<dbReference type="EMBL" id="VFQX01000061">
    <property type="protein sequence ID" value="KAF0973279.1"/>
    <property type="molecule type" value="Genomic_DNA"/>
</dbReference>
<evidence type="ECO:0000313" key="4">
    <source>
        <dbReference type="EMBL" id="KAF0973279.1"/>
    </source>
</evidence>
<dbReference type="GeneID" id="68115704"/>
<dbReference type="Pfam" id="PF00566">
    <property type="entry name" value="RabGAP-TBC"/>
    <property type="match status" value="1"/>
</dbReference>
<dbReference type="PROSITE" id="PS50086">
    <property type="entry name" value="TBC_RABGAP"/>
    <property type="match status" value="1"/>
</dbReference>
<dbReference type="Gene3D" id="1.10.8.270">
    <property type="entry name" value="putative rabgap domain of human tbc1 domain family member 14 like domains"/>
    <property type="match status" value="1"/>
</dbReference>
<dbReference type="Proteomes" id="UP000444721">
    <property type="component" value="Unassembled WGS sequence"/>
</dbReference>
<feature type="region of interest" description="Disordered" evidence="2">
    <location>
        <begin position="1"/>
        <end position="83"/>
    </location>
</feature>
<dbReference type="Gene3D" id="1.10.10.750">
    <property type="entry name" value="Ypt/Rab-GAP domain of gyp1p, domain 1"/>
    <property type="match status" value="1"/>
</dbReference>
<dbReference type="Gene3D" id="1.10.472.80">
    <property type="entry name" value="Ypt/Rab-GAP domain of gyp1p, domain 3"/>
    <property type="match status" value="1"/>
</dbReference>
<feature type="region of interest" description="Disordered" evidence="2">
    <location>
        <begin position="95"/>
        <end position="134"/>
    </location>
</feature>
<dbReference type="AlphaFoldDB" id="A0A6A5BKA5"/>
<dbReference type="InterPro" id="IPR000195">
    <property type="entry name" value="Rab-GAP-TBC_dom"/>
</dbReference>
<keyword evidence="5" id="KW-1185">Reference proteome</keyword>
<gene>
    <name evidence="4" type="ORF">FDP41_008486</name>
</gene>
<dbReference type="RefSeq" id="XP_044557992.1">
    <property type="nucleotide sequence ID" value="XM_044712344.1"/>
</dbReference>